<sequence length="134" mass="14844">MEEFWEEELAENAEKEGEEAAKKKAFQDGESFGKVNGGIIGFDVGYALGLSESLILLADKMPDSSKTRRIVANSEKLREVVANLKVMHPENENIQEELQSIKDKLAKLNSSISSSMRSSPVPKTTEVSAKNIDW</sequence>
<proteinExistence type="predicted"/>
<feature type="region of interest" description="Disordered" evidence="1">
    <location>
        <begin position="1"/>
        <end position="22"/>
    </location>
</feature>
<accession>A0ABN7S1S4</accession>
<feature type="region of interest" description="Disordered" evidence="1">
    <location>
        <begin position="112"/>
        <end position="134"/>
    </location>
</feature>
<feature type="compositionally biased region" description="Acidic residues" evidence="1">
    <location>
        <begin position="1"/>
        <end position="11"/>
    </location>
</feature>
<keyword evidence="3" id="KW-1185">Reference proteome</keyword>
<organism evidence="2 3">
    <name type="scientific">Oikopleura dioica</name>
    <name type="common">Tunicate</name>
    <dbReference type="NCBI Taxonomy" id="34765"/>
    <lineage>
        <taxon>Eukaryota</taxon>
        <taxon>Metazoa</taxon>
        <taxon>Chordata</taxon>
        <taxon>Tunicata</taxon>
        <taxon>Appendicularia</taxon>
        <taxon>Copelata</taxon>
        <taxon>Oikopleuridae</taxon>
        <taxon>Oikopleura</taxon>
    </lineage>
</organism>
<dbReference type="EMBL" id="OU015568">
    <property type="protein sequence ID" value="CAG5089116.1"/>
    <property type="molecule type" value="Genomic_DNA"/>
</dbReference>
<evidence type="ECO:0000313" key="3">
    <source>
        <dbReference type="Proteomes" id="UP001158576"/>
    </source>
</evidence>
<dbReference type="Proteomes" id="UP001158576">
    <property type="component" value="Chromosome PAR"/>
</dbReference>
<reference evidence="2 3" key="1">
    <citation type="submission" date="2021-04" db="EMBL/GenBank/DDBJ databases">
        <authorList>
            <person name="Bliznina A."/>
        </authorList>
    </citation>
    <scope>NUCLEOTIDE SEQUENCE [LARGE SCALE GENOMIC DNA]</scope>
</reference>
<name>A0ABN7S1S4_OIKDI</name>
<evidence type="ECO:0000313" key="2">
    <source>
        <dbReference type="EMBL" id="CAG5089116.1"/>
    </source>
</evidence>
<feature type="compositionally biased region" description="Basic and acidic residues" evidence="1">
    <location>
        <begin position="12"/>
        <end position="22"/>
    </location>
</feature>
<gene>
    <name evidence="2" type="ORF">OKIOD_LOCUS3652</name>
</gene>
<evidence type="ECO:0000256" key="1">
    <source>
        <dbReference type="SAM" id="MobiDB-lite"/>
    </source>
</evidence>
<protein>
    <submittedName>
        <fullName evidence="2">Oidioi.mRNA.OKI2018_I69.PAR.g12094.t1.cds</fullName>
    </submittedName>
</protein>